<gene>
    <name evidence="3" type="ORF">B0H63DRAFT_240348</name>
</gene>
<proteinExistence type="predicted"/>
<evidence type="ECO:0000256" key="2">
    <source>
        <dbReference type="SAM" id="Phobius"/>
    </source>
</evidence>
<feature type="region of interest" description="Disordered" evidence="1">
    <location>
        <begin position="243"/>
        <end position="265"/>
    </location>
</feature>
<feature type="compositionally biased region" description="Basic residues" evidence="1">
    <location>
        <begin position="14"/>
        <end position="29"/>
    </location>
</feature>
<evidence type="ECO:0000313" key="4">
    <source>
        <dbReference type="Proteomes" id="UP001285441"/>
    </source>
</evidence>
<reference evidence="3" key="1">
    <citation type="journal article" date="2023" name="Mol. Phylogenet. Evol.">
        <title>Genome-scale phylogeny and comparative genomics of the fungal order Sordariales.</title>
        <authorList>
            <person name="Hensen N."/>
            <person name="Bonometti L."/>
            <person name="Westerberg I."/>
            <person name="Brannstrom I.O."/>
            <person name="Guillou S."/>
            <person name="Cros-Aarteil S."/>
            <person name="Calhoun S."/>
            <person name="Haridas S."/>
            <person name="Kuo A."/>
            <person name="Mondo S."/>
            <person name="Pangilinan J."/>
            <person name="Riley R."/>
            <person name="LaButti K."/>
            <person name="Andreopoulos B."/>
            <person name="Lipzen A."/>
            <person name="Chen C."/>
            <person name="Yan M."/>
            <person name="Daum C."/>
            <person name="Ng V."/>
            <person name="Clum A."/>
            <person name="Steindorff A."/>
            <person name="Ohm R.A."/>
            <person name="Martin F."/>
            <person name="Silar P."/>
            <person name="Natvig D.O."/>
            <person name="Lalanne C."/>
            <person name="Gautier V."/>
            <person name="Ament-Velasquez S.L."/>
            <person name="Kruys A."/>
            <person name="Hutchinson M.I."/>
            <person name="Powell A.J."/>
            <person name="Barry K."/>
            <person name="Miller A.N."/>
            <person name="Grigoriev I.V."/>
            <person name="Debuchy R."/>
            <person name="Gladieux P."/>
            <person name="Hiltunen Thoren M."/>
            <person name="Johannesson H."/>
        </authorList>
    </citation>
    <scope>NUCLEOTIDE SEQUENCE</scope>
    <source>
        <strain evidence="3">CBS 232.78</strain>
    </source>
</reference>
<keyword evidence="4" id="KW-1185">Reference proteome</keyword>
<sequence>MTNHARGSSLLQTRKNHNHNHNHNHHHLHSNQLLPRHPHPQDDSRPSNNHIRSPSEELHINKRIVVVQTVAVVQIIDDTGAVISVSTVLSDPVTHPPLDPAAGVTAAGLSALGNALPSVSASGPLTSGDGAPSSAASAQTESASLSLTSVPESVTSTPLSSSTAFPILSSGVFNSSSARLPSLFSNSTVLFANSTRSSSSSSTSLSASSTGSRSSSIRLTSVYNAATATVAVAGGSGDGIAGIDGGPTTSAATPSSGESKPPGLTPAAQSAVIGGVVGSVAGVALIALFLMFILKWKKRQGGAILLLGDADSDARGRGQTSGPEGGGGGMMSRRSIPFAIPSALAKLSGSKRAIEGHSEESNTEEKGFYRVSGRKLMPVLQSGGDGYSDPHHDPHDSMMSGTSYYRDSQAFFEGPPARLQLGSPMRPESGVPIMRSGPGRTPVQEQTAFPFPNNPRPLTPPTIDPLGRSLMPQAGSRGSGGSGSRFTEDM</sequence>
<keyword evidence="2" id="KW-0812">Transmembrane</keyword>
<feature type="region of interest" description="Disordered" evidence="1">
    <location>
        <begin position="437"/>
        <end position="490"/>
    </location>
</feature>
<feature type="region of interest" description="Disordered" evidence="1">
    <location>
        <begin position="311"/>
        <end position="333"/>
    </location>
</feature>
<keyword evidence="2" id="KW-0472">Membrane</keyword>
<comment type="caution">
    <text evidence="3">The sequence shown here is derived from an EMBL/GenBank/DDBJ whole genome shotgun (WGS) entry which is preliminary data.</text>
</comment>
<dbReference type="EMBL" id="JAULSW010000006">
    <property type="protein sequence ID" value="KAK3378213.1"/>
    <property type="molecule type" value="Genomic_DNA"/>
</dbReference>
<evidence type="ECO:0000256" key="1">
    <source>
        <dbReference type="SAM" id="MobiDB-lite"/>
    </source>
</evidence>
<feature type="compositionally biased region" description="Pro residues" evidence="1">
    <location>
        <begin position="452"/>
        <end position="463"/>
    </location>
</feature>
<feature type="compositionally biased region" description="Polar residues" evidence="1">
    <location>
        <begin position="247"/>
        <end position="258"/>
    </location>
</feature>
<name>A0AAE0KKM5_9PEZI</name>
<feature type="transmembrane region" description="Helical" evidence="2">
    <location>
        <begin position="271"/>
        <end position="294"/>
    </location>
</feature>
<evidence type="ECO:0000313" key="3">
    <source>
        <dbReference type="EMBL" id="KAK3378213.1"/>
    </source>
</evidence>
<accession>A0AAE0KKM5</accession>
<dbReference type="AlphaFoldDB" id="A0AAE0KKM5"/>
<keyword evidence="2" id="KW-1133">Transmembrane helix</keyword>
<protein>
    <submittedName>
        <fullName evidence="3">Uncharacterized protein</fullName>
    </submittedName>
</protein>
<dbReference type="Proteomes" id="UP001285441">
    <property type="component" value="Unassembled WGS sequence"/>
</dbReference>
<organism evidence="3 4">
    <name type="scientific">Podospora didyma</name>
    <dbReference type="NCBI Taxonomy" id="330526"/>
    <lineage>
        <taxon>Eukaryota</taxon>
        <taxon>Fungi</taxon>
        <taxon>Dikarya</taxon>
        <taxon>Ascomycota</taxon>
        <taxon>Pezizomycotina</taxon>
        <taxon>Sordariomycetes</taxon>
        <taxon>Sordariomycetidae</taxon>
        <taxon>Sordariales</taxon>
        <taxon>Podosporaceae</taxon>
        <taxon>Podospora</taxon>
    </lineage>
</organism>
<reference evidence="3" key="2">
    <citation type="submission" date="2023-06" db="EMBL/GenBank/DDBJ databases">
        <authorList>
            <consortium name="Lawrence Berkeley National Laboratory"/>
            <person name="Haridas S."/>
            <person name="Hensen N."/>
            <person name="Bonometti L."/>
            <person name="Westerberg I."/>
            <person name="Brannstrom I.O."/>
            <person name="Guillou S."/>
            <person name="Cros-Aarteil S."/>
            <person name="Calhoun S."/>
            <person name="Kuo A."/>
            <person name="Mondo S."/>
            <person name="Pangilinan J."/>
            <person name="Riley R."/>
            <person name="LaButti K."/>
            <person name="Andreopoulos B."/>
            <person name="Lipzen A."/>
            <person name="Chen C."/>
            <person name="Yanf M."/>
            <person name="Daum C."/>
            <person name="Ng V."/>
            <person name="Clum A."/>
            <person name="Steindorff A."/>
            <person name="Ohm R."/>
            <person name="Martin F."/>
            <person name="Silar P."/>
            <person name="Natvig D."/>
            <person name="Lalanne C."/>
            <person name="Gautier V."/>
            <person name="Ament-velasquez S.L."/>
            <person name="Kruys A."/>
            <person name="Hutchinson M.I."/>
            <person name="Powell A.J."/>
            <person name="Barry K."/>
            <person name="Miller A.N."/>
            <person name="Grigoriev I.V."/>
            <person name="Debuchy R."/>
            <person name="Gladieux P."/>
            <person name="Thoren M.H."/>
            <person name="Johannesson H."/>
        </authorList>
    </citation>
    <scope>NUCLEOTIDE SEQUENCE</scope>
    <source>
        <strain evidence="3">CBS 232.78</strain>
    </source>
</reference>
<feature type="region of interest" description="Disordered" evidence="1">
    <location>
        <begin position="14"/>
        <end position="56"/>
    </location>
</feature>